<accession>A0AAD0WF81</accession>
<evidence type="ECO:0000313" key="1">
    <source>
        <dbReference type="EMBL" id="AXV80674.1"/>
    </source>
</evidence>
<evidence type="ECO:0000313" key="2">
    <source>
        <dbReference type="Proteomes" id="UP000261758"/>
    </source>
</evidence>
<dbReference type="EMBL" id="CP022759">
    <property type="protein sequence ID" value="AXV80674.1"/>
    <property type="molecule type" value="Genomic_DNA"/>
</dbReference>
<gene>
    <name evidence="1" type="ORF">CJO77_03485</name>
</gene>
<organism evidence="1 2">
    <name type="scientific">Ralstonia solanacearum</name>
    <name type="common">Pseudomonas solanacearum</name>
    <dbReference type="NCBI Taxonomy" id="305"/>
    <lineage>
        <taxon>Bacteria</taxon>
        <taxon>Pseudomonadati</taxon>
        <taxon>Pseudomonadota</taxon>
        <taxon>Betaproteobacteria</taxon>
        <taxon>Burkholderiales</taxon>
        <taxon>Burkholderiaceae</taxon>
        <taxon>Ralstonia</taxon>
        <taxon>Ralstonia solanacearum species complex</taxon>
    </lineage>
</organism>
<reference evidence="1 2" key="1">
    <citation type="submission" date="2017-08" db="EMBL/GenBank/DDBJ databases">
        <title>Genome sequences of Ralstonia solanacearum Species Complex (RSSC) isolated from Potato bacterial wilts in Korea.</title>
        <authorList>
            <person name="Cho H."/>
            <person name="Song E.-S."/>
            <person name="Lee Y.K."/>
            <person name="Lee S."/>
            <person name="Lee S.-W."/>
            <person name="Jo A."/>
            <person name="Kim J.-G."/>
            <person name="Hwang I."/>
        </authorList>
    </citation>
    <scope>NUCLEOTIDE SEQUENCE [LARGE SCALE GENOMIC DNA]</scope>
    <source>
        <strain evidence="1 2">T98</strain>
    </source>
</reference>
<dbReference type="AlphaFoldDB" id="A0AAD0WF81"/>
<name>A0AAD0WF81_RALSL</name>
<sequence length="102" mass="11154">MGPGEELYVDTAPAETYRGFDLYPLLYRAPIPDVWPRPKMDRMYGVSVLICREGVAPGGPSSRVFRLQIEPIESIGSARRAAIAFAQRIIDGSVDGQTVASL</sequence>
<dbReference type="Proteomes" id="UP000261758">
    <property type="component" value="Chromosome"/>
</dbReference>
<protein>
    <submittedName>
        <fullName evidence="1">Uncharacterized protein</fullName>
    </submittedName>
</protein>
<proteinExistence type="predicted"/>